<organism evidence="2">
    <name type="scientific">Tanacetum cinerariifolium</name>
    <name type="common">Dalmatian daisy</name>
    <name type="synonym">Chrysanthemum cinerariifolium</name>
    <dbReference type="NCBI Taxonomy" id="118510"/>
    <lineage>
        <taxon>Eukaryota</taxon>
        <taxon>Viridiplantae</taxon>
        <taxon>Streptophyta</taxon>
        <taxon>Embryophyta</taxon>
        <taxon>Tracheophyta</taxon>
        <taxon>Spermatophyta</taxon>
        <taxon>Magnoliopsida</taxon>
        <taxon>eudicotyledons</taxon>
        <taxon>Gunneridae</taxon>
        <taxon>Pentapetalae</taxon>
        <taxon>asterids</taxon>
        <taxon>campanulids</taxon>
        <taxon>Asterales</taxon>
        <taxon>Asteraceae</taxon>
        <taxon>Asteroideae</taxon>
        <taxon>Anthemideae</taxon>
        <taxon>Anthemidinae</taxon>
        <taxon>Tanacetum</taxon>
    </lineage>
</organism>
<evidence type="ECO:0000313" key="2">
    <source>
        <dbReference type="EMBL" id="GEU35146.1"/>
    </source>
</evidence>
<reference evidence="2" key="1">
    <citation type="journal article" date="2019" name="Sci. Rep.">
        <title>Draft genome of Tanacetum cinerariifolium, the natural source of mosquito coil.</title>
        <authorList>
            <person name="Yamashiro T."/>
            <person name="Shiraishi A."/>
            <person name="Satake H."/>
            <person name="Nakayama K."/>
        </authorList>
    </citation>
    <scope>NUCLEOTIDE SEQUENCE</scope>
</reference>
<dbReference type="EMBL" id="BKCJ010000659">
    <property type="protein sequence ID" value="GEU35146.1"/>
    <property type="molecule type" value="Genomic_DNA"/>
</dbReference>
<sequence length="284" mass="32167">MKWVKAWQEKRVRNKQCFCLNVTGIRRKVQREITRSQNHPYKSSSHRSGGHRPHGPSMNPRRPIMNGARPYKSFFIQSPSYETRPFLKSSAVKTSYRAPWVHYINRYDTPVNRKFSTGYNGLLYEEGRYTDFGRIQPLPDVQGKGKEKDIDEQVAHDLLTLLTPKNKSPVDQFIFQRRTPMLTEASRHAESTSLDAELALTDSETKSDNVASKIGTGDQDEGQAGPNPGDHDEGQAGPNLGQAELALHGREKRGSCSQWLPFSVHHSSVLVYRACKLFEETGLV</sequence>
<protein>
    <submittedName>
        <fullName evidence="2">Uncharacterized protein</fullName>
    </submittedName>
</protein>
<dbReference type="AlphaFoldDB" id="A0A6L2JE23"/>
<comment type="caution">
    <text evidence="2">The sequence shown here is derived from an EMBL/GenBank/DDBJ whole genome shotgun (WGS) entry which is preliminary data.</text>
</comment>
<feature type="compositionally biased region" description="Basic residues" evidence="1">
    <location>
        <begin position="44"/>
        <end position="54"/>
    </location>
</feature>
<evidence type="ECO:0000256" key="1">
    <source>
        <dbReference type="SAM" id="MobiDB-lite"/>
    </source>
</evidence>
<accession>A0A6L2JE23</accession>
<gene>
    <name evidence="2" type="ORF">Tci_007124</name>
</gene>
<feature type="region of interest" description="Disordered" evidence="1">
    <location>
        <begin position="198"/>
        <end position="239"/>
    </location>
</feature>
<feature type="region of interest" description="Disordered" evidence="1">
    <location>
        <begin position="31"/>
        <end position="64"/>
    </location>
</feature>
<proteinExistence type="predicted"/>
<name>A0A6L2JE23_TANCI</name>